<dbReference type="Gene3D" id="3.40.630.10">
    <property type="entry name" value="Zn peptidases"/>
    <property type="match status" value="1"/>
</dbReference>
<evidence type="ECO:0000259" key="3">
    <source>
        <dbReference type="Pfam" id="PF04389"/>
    </source>
</evidence>
<evidence type="ECO:0000313" key="4">
    <source>
        <dbReference type="EMBL" id="RVU05383.1"/>
    </source>
</evidence>
<dbReference type="InterPro" id="IPR003137">
    <property type="entry name" value="PA_domain"/>
</dbReference>
<accession>A0A437N648</accession>
<feature type="chain" id="PRO_5019327667" evidence="1">
    <location>
        <begin position="24"/>
        <end position="587"/>
    </location>
</feature>
<dbReference type="Proteomes" id="UP000282837">
    <property type="component" value="Unassembled WGS sequence"/>
</dbReference>
<dbReference type="PANTHER" id="PTHR12147:SF26">
    <property type="entry name" value="PEPTIDASE M28 DOMAIN-CONTAINING PROTEIN"/>
    <property type="match status" value="1"/>
</dbReference>
<keyword evidence="5" id="KW-1185">Reference proteome</keyword>
<dbReference type="AlphaFoldDB" id="A0A437N648"/>
<dbReference type="GO" id="GO:0008235">
    <property type="term" value="F:metalloexopeptidase activity"/>
    <property type="evidence" value="ECO:0007669"/>
    <property type="project" value="InterPro"/>
</dbReference>
<feature type="domain" description="PA" evidence="2">
    <location>
        <begin position="169"/>
        <end position="241"/>
    </location>
</feature>
<keyword evidence="1" id="KW-0732">Signal</keyword>
<organism evidence="4 5">
    <name type="scientific">Novosphingobium umbonatum</name>
    <dbReference type="NCBI Taxonomy" id="1908524"/>
    <lineage>
        <taxon>Bacteria</taxon>
        <taxon>Pseudomonadati</taxon>
        <taxon>Pseudomonadota</taxon>
        <taxon>Alphaproteobacteria</taxon>
        <taxon>Sphingomonadales</taxon>
        <taxon>Sphingomonadaceae</taxon>
        <taxon>Novosphingobium</taxon>
    </lineage>
</organism>
<dbReference type="PANTHER" id="PTHR12147">
    <property type="entry name" value="METALLOPEPTIDASE M28 FAMILY MEMBER"/>
    <property type="match status" value="1"/>
</dbReference>
<dbReference type="InterPro" id="IPR045175">
    <property type="entry name" value="M28_fam"/>
</dbReference>
<name>A0A437N648_9SPHN</name>
<sequence>MRKSTLRALIPAFALLAAAPLHAIETEEASDEAFEAGAPAAPATAQPAVPLRAEADLPLDPRFSAERIKADISFFADDLLQGRDVGSTGHEIAARFVAQRFAALGLVPMGDMGADAQRGWLQRITFQKTEFADAPAGVEVIGPKGKSAFAHGKQVMIAASANEPKLDLTAPLVFVGYGIDNAALGINDYAGLDVQGKIVVLLRGYPAGMPSEEGAHLSATKAQMAQAHGAIGVITVATNASAKVRPWEKSVQTAFSPSYAWVGPDGKANEGAPGIRTAISVSDEAAAALLEGAPKSLSQIRAEADKAGGRPKGFALKASLHAFVQSKSSRVTSPNVVAMLPGSDLKDQFVVLSGHLDHLGVGKVKESEPADKDRIYNGAMDNAAGTATTLEVARVMAADKAGPRRSVVFLITTAEEKGLLGADYYANHPTIPAEKIVGNVDLDMPVLLYPFTDVIAYGADHSTLGPIVADAVKPMQVGLSPDPMPAETIFVRSDHYRFVRKGVPAVFLATGWANGGAKAFGDFLAHTYHQPNDDMAQAWNWRAGARFAEANYRITRAMADGATPPLWFKGDFFGATFAAQAPKAERK</sequence>
<dbReference type="CDD" id="cd04820">
    <property type="entry name" value="PA_M28_1_1"/>
    <property type="match status" value="1"/>
</dbReference>
<proteinExistence type="predicted"/>
<gene>
    <name evidence="4" type="ORF">EOE18_08740</name>
</gene>
<dbReference type="SUPFAM" id="SSF52025">
    <property type="entry name" value="PA domain"/>
    <property type="match status" value="1"/>
</dbReference>
<comment type="caution">
    <text evidence="4">The sequence shown here is derived from an EMBL/GenBank/DDBJ whole genome shotgun (WGS) entry which is preliminary data.</text>
</comment>
<dbReference type="OrthoDB" id="9778250at2"/>
<dbReference type="Gene3D" id="3.50.30.30">
    <property type="match status" value="1"/>
</dbReference>
<evidence type="ECO:0000313" key="5">
    <source>
        <dbReference type="Proteomes" id="UP000282837"/>
    </source>
</evidence>
<evidence type="ECO:0000256" key="1">
    <source>
        <dbReference type="SAM" id="SignalP"/>
    </source>
</evidence>
<dbReference type="RefSeq" id="WP_127708434.1">
    <property type="nucleotide sequence ID" value="NZ_SACO01000005.1"/>
</dbReference>
<dbReference type="InterPro" id="IPR007484">
    <property type="entry name" value="Peptidase_M28"/>
</dbReference>
<dbReference type="Pfam" id="PF02225">
    <property type="entry name" value="PA"/>
    <property type="match status" value="1"/>
</dbReference>
<feature type="signal peptide" evidence="1">
    <location>
        <begin position="1"/>
        <end position="23"/>
    </location>
</feature>
<feature type="domain" description="Peptidase M28" evidence="3">
    <location>
        <begin position="335"/>
        <end position="551"/>
    </location>
</feature>
<dbReference type="EMBL" id="SACO01000005">
    <property type="protein sequence ID" value="RVU05383.1"/>
    <property type="molecule type" value="Genomic_DNA"/>
</dbReference>
<protein>
    <submittedName>
        <fullName evidence="4">M20/M25/M40 family metallo-hydrolase</fullName>
    </submittedName>
</protein>
<dbReference type="InterPro" id="IPR046450">
    <property type="entry name" value="PA_dom_sf"/>
</dbReference>
<dbReference type="SUPFAM" id="SSF53187">
    <property type="entry name" value="Zn-dependent exopeptidases"/>
    <property type="match status" value="1"/>
</dbReference>
<dbReference type="GO" id="GO:0006508">
    <property type="term" value="P:proteolysis"/>
    <property type="evidence" value="ECO:0007669"/>
    <property type="project" value="InterPro"/>
</dbReference>
<reference evidence="4 5" key="1">
    <citation type="submission" date="2019-01" db="EMBL/GenBank/DDBJ databases">
        <authorList>
            <person name="Chen W.-M."/>
        </authorList>
    </citation>
    <scope>NUCLEOTIDE SEQUENCE [LARGE SCALE GENOMIC DNA]</scope>
    <source>
        <strain evidence="4 5">FSY-9</strain>
    </source>
</reference>
<evidence type="ECO:0000259" key="2">
    <source>
        <dbReference type="Pfam" id="PF02225"/>
    </source>
</evidence>
<dbReference type="Pfam" id="PF04389">
    <property type="entry name" value="Peptidase_M28"/>
    <property type="match status" value="1"/>
</dbReference>
<keyword evidence="4" id="KW-0378">Hydrolase</keyword>